<evidence type="ECO:0000313" key="2">
    <source>
        <dbReference type="EMBL" id="KAF2888916.1"/>
    </source>
</evidence>
<comment type="caution">
    <text evidence="2">The sequence shown here is derived from an EMBL/GenBank/DDBJ whole genome shotgun (WGS) entry which is preliminary data.</text>
</comment>
<protein>
    <submittedName>
        <fullName evidence="2">Uncharacterized protein</fullName>
    </submittedName>
</protein>
<proteinExistence type="predicted"/>
<evidence type="ECO:0000313" key="3">
    <source>
        <dbReference type="Proteomes" id="UP000801492"/>
    </source>
</evidence>
<keyword evidence="3" id="KW-1185">Reference proteome</keyword>
<name>A0A8K0G7Q2_IGNLU</name>
<dbReference type="AlphaFoldDB" id="A0A8K0G7Q2"/>
<dbReference type="EMBL" id="VTPC01072771">
    <property type="protein sequence ID" value="KAF2888916.1"/>
    <property type="molecule type" value="Genomic_DNA"/>
</dbReference>
<sequence length="100" mass="11688">MSVSTKTFRPQNNQTPLSICNKTTGKQNYFQNYGQIPNLISEELFETEDNTFDDSENQNLQYRAEEFDNVHFENDEIEFDYDESASNLTFQLSNLTTPIK</sequence>
<dbReference type="OrthoDB" id="6783595at2759"/>
<organism evidence="2 3">
    <name type="scientific">Ignelater luminosus</name>
    <name type="common">Cucubano</name>
    <name type="synonym">Pyrophorus luminosus</name>
    <dbReference type="NCBI Taxonomy" id="2038154"/>
    <lineage>
        <taxon>Eukaryota</taxon>
        <taxon>Metazoa</taxon>
        <taxon>Ecdysozoa</taxon>
        <taxon>Arthropoda</taxon>
        <taxon>Hexapoda</taxon>
        <taxon>Insecta</taxon>
        <taxon>Pterygota</taxon>
        <taxon>Neoptera</taxon>
        <taxon>Endopterygota</taxon>
        <taxon>Coleoptera</taxon>
        <taxon>Polyphaga</taxon>
        <taxon>Elateriformia</taxon>
        <taxon>Elateroidea</taxon>
        <taxon>Elateridae</taxon>
        <taxon>Agrypninae</taxon>
        <taxon>Pyrophorini</taxon>
        <taxon>Ignelater</taxon>
    </lineage>
</organism>
<dbReference type="Proteomes" id="UP000801492">
    <property type="component" value="Unassembled WGS sequence"/>
</dbReference>
<evidence type="ECO:0000256" key="1">
    <source>
        <dbReference type="SAM" id="MobiDB-lite"/>
    </source>
</evidence>
<accession>A0A8K0G7Q2</accession>
<gene>
    <name evidence="2" type="ORF">ILUMI_17257</name>
</gene>
<reference evidence="2" key="1">
    <citation type="submission" date="2019-08" db="EMBL/GenBank/DDBJ databases">
        <title>The genome of the North American firefly Photinus pyralis.</title>
        <authorList>
            <consortium name="Photinus pyralis genome working group"/>
            <person name="Fallon T.R."/>
            <person name="Sander Lower S.E."/>
            <person name="Weng J.-K."/>
        </authorList>
    </citation>
    <scope>NUCLEOTIDE SEQUENCE</scope>
    <source>
        <strain evidence="2">TRF0915ILg1</strain>
        <tissue evidence="2">Whole body</tissue>
    </source>
</reference>
<feature type="region of interest" description="Disordered" evidence="1">
    <location>
        <begin position="1"/>
        <end position="20"/>
    </location>
</feature>